<evidence type="ECO:0000256" key="1">
    <source>
        <dbReference type="ARBA" id="ARBA00001947"/>
    </source>
</evidence>
<dbReference type="InterPro" id="IPR050821">
    <property type="entry name" value="Cytosolic_carboxypeptidase"/>
</dbReference>
<feature type="domain" description="Peptidase M14" evidence="5">
    <location>
        <begin position="148"/>
        <end position="444"/>
    </location>
</feature>
<dbReference type="InterPro" id="IPR000834">
    <property type="entry name" value="Peptidase_M14"/>
</dbReference>
<dbReference type="PANTHER" id="PTHR12756">
    <property type="entry name" value="CYTOSOLIC CARBOXYPEPTIDASE"/>
    <property type="match status" value="1"/>
</dbReference>
<comment type="caution">
    <text evidence="6">The sequence shown here is derived from an EMBL/GenBank/DDBJ whole genome shotgun (WGS) entry which is preliminary data.</text>
</comment>
<organism evidence="6 7">
    <name type="scientific">Perkinsus olseni</name>
    <name type="common">Perkinsus atlanticus</name>
    <dbReference type="NCBI Taxonomy" id="32597"/>
    <lineage>
        <taxon>Eukaryota</taxon>
        <taxon>Sar</taxon>
        <taxon>Alveolata</taxon>
        <taxon>Perkinsozoa</taxon>
        <taxon>Perkinsea</taxon>
        <taxon>Perkinsida</taxon>
        <taxon>Perkinsidae</taxon>
        <taxon>Perkinsus</taxon>
    </lineage>
</organism>
<dbReference type="Pfam" id="PF00246">
    <property type="entry name" value="Peptidase_M14"/>
    <property type="match status" value="1"/>
</dbReference>
<sequence length="591" mass="65726">MSSSISSKIHEVTVGKLTFSSDFDSGNTCAVDYDAASNTYILWMAHDCDGTQYESHFKAWFYFGVRGFTADQKVTFAINNMGKQRQLFNVHKLRPVTRTIPDDPQWKRIEGRTILLRQGSKKDRNYELRWSYKSKYSSEATVYFAMCYPFGYDDLQLYLEQLESICRGRVDLLTLTSTADKITSEHESSSSSSKPIILLTARVHPGETPGQFAMIGALNFALSDDPRAAALRSHYDLKFVPMINPDGVHMGNYRTNSRGINLNRFYSDPGPDHEAVTAIVELAEEYAQRDLLHLYVDLHAHANKTGCFLFGNALKSPIHNAWNTAFARVMAINSPYFDLNKCNFSAKNMSKRDKRISRESSYGAALGNLTGDGEQSNEVAHSENNEDDEGGDHAAAAVPSKEGCGRVAIHKLTGITHSYTLECSYARPTHTRSIPPIKNATDDRVGIHNSGCLTNKAAVVNGFEPQHWAQIGEALLVSSLDLFHHNCWTRVSNTPHITVANILRGMIPRTVDVTDVAGPVEVSPGITLKQLPSLEDVDGYARPTSNCCCRSLKASTASLEQITQAREPIVRQYPKPGCFVGKMYKPPEHLR</sequence>
<dbReference type="GO" id="GO:0008270">
    <property type="term" value="F:zinc ion binding"/>
    <property type="evidence" value="ECO:0007669"/>
    <property type="project" value="InterPro"/>
</dbReference>
<dbReference type="Pfam" id="PF18027">
    <property type="entry name" value="Pepdidase_M14_N"/>
    <property type="match status" value="1"/>
</dbReference>
<evidence type="ECO:0000256" key="2">
    <source>
        <dbReference type="ARBA" id="ARBA00005988"/>
    </source>
</evidence>
<dbReference type="EMBL" id="JABANM010009667">
    <property type="protein sequence ID" value="KAF4740543.1"/>
    <property type="molecule type" value="Genomic_DNA"/>
</dbReference>
<evidence type="ECO:0000313" key="7">
    <source>
        <dbReference type="Proteomes" id="UP000574390"/>
    </source>
</evidence>
<evidence type="ECO:0000259" key="5">
    <source>
        <dbReference type="PROSITE" id="PS52035"/>
    </source>
</evidence>
<name>A0A7J6T623_PEROL</name>
<dbReference type="Gene3D" id="2.60.40.3120">
    <property type="match status" value="1"/>
</dbReference>
<evidence type="ECO:0000256" key="4">
    <source>
        <dbReference type="SAM" id="MobiDB-lite"/>
    </source>
</evidence>
<evidence type="ECO:0000313" key="6">
    <source>
        <dbReference type="EMBL" id="KAF4740543.1"/>
    </source>
</evidence>
<proteinExistence type="inferred from homology"/>
<dbReference type="Gene3D" id="3.40.630.10">
    <property type="entry name" value="Zn peptidases"/>
    <property type="match status" value="1"/>
</dbReference>
<protein>
    <recommendedName>
        <fullName evidence="5">Peptidase M14 domain-containing protein</fullName>
    </recommendedName>
</protein>
<dbReference type="GO" id="GO:0004181">
    <property type="term" value="F:metallocarboxypeptidase activity"/>
    <property type="evidence" value="ECO:0007669"/>
    <property type="project" value="InterPro"/>
</dbReference>
<accession>A0A7J6T623</accession>
<dbReference type="InterPro" id="IPR040626">
    <property type="entry name" value="Pepdidase_M14_N"/>
</dbReference>
<evidence type="ECO:0000256" key="3">
    <source>
        <dbReference type="PROSITE-ProRule" id="PRU01379"/>
    </source>
</evidence>
<comment type="cofactor">
    <cofactor evidence="1">
        <name>Zn(2+)</name>
        <dbReference type="ChEBI" id="CHEBI:29105"/>
    </cofactor>
</comment>
<dbReference type="PANTHER" id="PTHR12756:SF12">
    <property type="entry name" value="CYTOSOLIC CARBOXYPEPTIDASE-LIKE PROTEIN 5"/>
    <property type="match status" value="1"/>
</dbReference>
<feature type="non-terminal residue" evidence="6">
    <location>
        <position position="1"/>
    </location>
</feature>
<feature type="region of interest" description="Disordered" evidence="4">
    <location>
        <begin position="364"/>
        <end position="397"/>
    </location>
</feature>
<dbReference type="SUPFAM" id="SSF53187">
    <property type="entry name" value="Zn-dependent exopeptidases"/>
    <property type="match status" value="1"/>
</dbReference>
<reference evidence="6 7" key="1">
    <citation type="submission" date="2020-04" db="EMBL/GenBank/DDBJ databases">
        <title>Perkinsus olseni comparative genomics.</title>
        <authorList>
            <person name="Bogema D.R."/>
        </authorList>
    </citation>
    <scope>NUCLEOTIDE SEQUENCE [LARGE SCALE GENOMIC DNA]</scope>
    <source>
        <strain evidence="6">ATCC PRA-205</strain>
    </source>
</reference>
<comment type="similarity">
    <text evidence="2 3">Belongs to the peptidase M14 family.</text>
</comment>
<dbReference type="GO" id="GO:0006508">
    <property type="term" value="P:proteolysis"/>
    <property type="evidence" value="ECO:0007669"/>
    <property type="project" value="InterPro"/>
</dbReference>
<dbReference type="Proteomes" id="UP000574390">
    <property type="component" value="Unassembled WGS sequence"/>
</dbReference>
<gene>
    <name evidence="6" type="ORF">FOZ62_023651</name>
</gene>
<dbReference type="PROSITE" id="PS52035">
    <property type="entry name" value="PEPTIDASE_M14"/>
    <property type="match status" value="1"/>
</dbReference>
<feature type="active site" description="Proton donor/acceptor" evidence="3">
    <location>
        <position position="422"/>
    </location>
</feature>
<dbReference type="AlphaFoldDB" id="A0A7J6T623"/>